<protein>
    <submittedName>
        <fullName evidence="1">Protein TTE1956-like X2</fullName>
    </submittedName>
</protein>
<proteinExistence type="predicted"/>
<evidence type="ECO:0000313" key="2">
    <source>
        <dbReference type="Proteomes" id="UP001233172"/>
    </source>
</evidence>
<reference evidence="1" key="1">
    <citation type="journal article" date="2023" name="PLoS Negl. Trop. Dis.">
        <title>A genome sequence for Biomphalaria pfeifferi, the major vector snail for the human-infecting parasite Schistosoma mansoni.</title>
        <authorList>
            <person name="Bu L."/>
            <person name="Lu L."/>
            <person name="Laidemitt M.R."/>
            <person name="Zhang S.M."/>
            <person name="Mutuku M."/>
            <person name="Mkoji G."/>
            <person name="Steinauer M."/>
            <person name="Loker E.S."/>
        </authorList>
    </citation>
    <scope>NUCLEOTIDE SEQUENCE</scope>
    <source>
        <strain evidence="1">KasaAsao</strain>
    </source>
</reference>
<gene>
    <name evidence="1" type="ORF">Bpfe_008538</name>
</gene>
<dbReference type="EMBL" id="JASAOG010000027">
    <property type="protein sequence ID" value="KAK0062045.1"/>
    <property type="molecule type" value="Genomic_DNA"/>
</dbReference>
<sequence>TKLECYVKHGYAIFDDTNMWLWVPSTLRLHEETIKATEQSIVHITRSSKQKSPKDAVLFMRKPAHEAAAWKSKYDRFTDVEIIATTLEVSL</sequence>
<dbReference type="AlphaFoldDB" id="A0AAD8FF26"/>
<name>A0AAD8FF26_BIOPF</name>
<organism evidence="1 2">
    <name type="scientific">Biomphalaria pfeifferi</name>
    <name type="common">Bloodfluke planorb</name>
    <name type="synonym">Freshwater snail</name>
    <dbReference type="NCBI Taxonomy" id="112525"/>
    <lineage>
        <taxon>Eukaryota</taxon>
        <taxon>Metazoa</taxon>
        <taxon>Spiralia</taxon>
        <taxon>Lophotrochozoa</taxon>
        <taxon>Mollusca</taxon>
        <taxon>Gastropoda</taxon>
        <taxon>Heterobranchia</taxon>
        <taxon>Euthyneura</taxon>
        <taxon>Panpulmonata</taxon>
        <taxon>Hygrophila</taxon>
        <taxon>Lymnaeoidea</taxon>
        <taxon>Planorbidae</taxon>
        <taxon>Biomphalaria</taxon>
    </lineage>
</organism>
<comment type="caution">
    <text evidence="1">The sequence shown here is derived from an EMBL/GenBank/DDBJ whole genome shotgun (WGS) entry which is preliminary data.</text>
</comment>
<reference evidence="1" key="2">
    <citation type="submission" date="2023-04" db="EMBL/GenBank/DDBJ databases">
        <authorList>
            <person name="Bu L."/>
            <person name="Lu L."/>
            <person name="Laidemitt M.R."/>
            <person name="Zhang S.M."/>
            <person name="Mutuku M."/>
            <person name="Mkoji G."/>
            <person name="Steinauer M."/>
            <person name="Loker E.S."/>
        </authorList>
    </citation>
    <scope>NUCLEOTIDE SEQUENCE</scope>
    <source>
        <strain evidence="1">KasaAsao</strain>
        <tissue evidence="1">Whole Snail</tissue>
    </source>
</reference>
<dbReference type="Proteomes" id="UP001233172">
    <property type="component" value="Unassembled WGS sequence"/>
</dbReference>
<feature type="non-terminal residue" evidence="1">
    <location>
        <position position="1"/>
    </location>
</feature>
<evidence type="ECO:0000313" key="1">
    <source>
        <dbReference type="EMBL" id="KAK0062045.1"/>
    </source>
</evidence>
<accession>A0AAD8FF26</accession>
<keyword evidence="2" id="KW-1185">Reference proteome</keyword>